<proteinExistence type="predicted"/>
<dbReference type="AlphaFoldDB" id="A0A0C3QRK2"/>
<gene>
    <name evidence="4" type="ORF">M407DRAFT_224390</name>
</gene>
<dbReference type="OrthoDB" id="3250535at2759"/>
<keyword evidence="2" id="KW-0812">Transmembrane</keyword>
<feature type="compositionally biased region" description="Low complexity" evidence="1">
    <location>
        <begin position="311"/>
        <end position="323"/>
    </location>
</feature>
<reference evidence="5" key="2">
    <citation type="submission" date="2015-01" db="EMBL/GenBank/DDBJ databases">
        <title>Evolutionary Origins and Diversification of the Mycorrhizal Mutualists.</title>
        <authorList>
            <consortium name="DOE Joint Genome Institute"/>
            <consortium name="Mycorrhizal Genomics Consortium"/>
            <person name="Kohler A."/>
            <person name="Kuo A."/>
            <person name="Nagy L.G."/>
            <person name="Floudas D."/>
            <person name="Copeland A."/>
            <person name="Barry K.W."/>
            <person name="Cichocki N."/>
            <person name="Veneault-Fourrey C."/>
            <person name="LaButti K."/>
            <person name="Lindquist E.A."/>
            <person name="Lipzen A."/>
            <person name="Lundell T."/>
            <person name="Morin E."/>
            <person name="Murat C."/>
            <person name="Riley R."/>
            <person name="Ohm R."/>
            <person name="Sun H."/>
            <person name="Tunlid A."/>
            <person name="Henrissat B."/>
            <person name="Grigoriev I.V."/>
            <person name="Hibbett D.S."/>
            <person name="Martin F."/>
        </authorList>
    </citation>
    <scope>NUCLEOTIDE SEQUENCE [LARGE SCALE GENOMIC DNA]</scope>
    <source>
        <strain evidence="5">MUT 4182</strain>
    </source>
</reference>
<reference evidence="4 5" key="1">
    <citation type="submission" date="2014-04" db="EMBL/GenBank/DDBJ databases">
        <authorList>
            <consortium name="DOE Joint Genome Institute"/>
            <person name="Kuo A."/>
            <person name="Girlanda M."/>
            <person name="Perotto S."/>
            <person name="Kohler A."/>
            <person name="Nagy L.G."/>
            <person name="Floudas D."/>
            <person name="Copeland A."/>
            <person name="Barry K.W."/>
            <person name="Cichocki N."/>
            <person name="Veneault-Fourrey C."/>
            <person name="LaButti K."/>
            <person name="Lindquist E.A."/>
            <person name="Lipzen A."/>
            <person name="Lundell T."/>
            <person name="Morin E."/>
            <person name="Murat C."/>
            <person name="Sun H."/>
            <person name="Tunlid A."/>
            <person name="Henrissat B."/>
            <person name="Grigoriev I.V."/>
            <person name="Hibbett D.S."/>
            <person name="Martin F."/>
            <person name="Nordberg H.P."/>
            <person name="Cantor M.N."/>
            <person name="Hua S.X."/>
        </authorList>
    </citation>
    <scope>NUCLEOTIDE SEQUENCE [LARGE SCALE GENOMIC DNA]</scope>
    <source>
        <strain evidence="4 5">MUT 4182</strain>
    </source>
</reference>
<keyword evidence="5" id="KW-1185">Reference proteome</keyword>
<evidence type="ECO:0008006" key="6">
    <source>
        <dbReference type="Google" id="ProtNLM"/>
    </source>
</evidence>
<evidence type="ECO:0000256" key="1">
    <source>
        <dbReference type="SAM" id="MobiDB-lite"/>
    </source>
</evidence>
<feature type="chain" id="PRO_5002168808" description="Extracellular membrane protein CFEM domain-containing protein" evidence="3">
    <location>
        <begin position="22"/>
        <end position="342"/>
    </location>
</feature>
<feature type="compositionally biased region" description="Low complexity" evidence="1">
    <location>
        <begin position="145"/>
        <end position="154"/>
    </location>
</feature>
<evidence type="ECO:0000256" key="3">
    <source>
        <dbReference type="SAM" id="SignalP"/>
    </source>
</evidence>
<keyword evidence="2" id="KW-1133">Transmembrane helix</keyword>
<evidence type="ECO:0000313" key="5">
    <source>
        <dbReference type="Proteomes" id="UP000054248"/>
    </source>
</evidence>
<accession>A0A0C3QRK2</accession>
<dbReference type="Proteomes" id="UP000054248">
    <property type="component" value="Unassembled WGS sequence"/>
</dbReference>
<protein>
    <recommendedName>
        <fullName evidence="6">Extracellular membrane protein CFEM domain-containing protein</fullName>
    </recommendedName>
</protein>
<dbReference type="EMBL" id="KN822972">
    <property type="protein sequence ID" value="KIO30429.1"/>
    <property type="molecule type" value="Genomic_DNA"/>
</dbReference>
<feature type="region of interest" description="Disordered" evidence="1">
    <location>
        <begin position="202"/>
        <end position="225"/>
    </location>
</feature>
<name>A0A0C3QRK2_9AGAM</name>
<evidence type="ECO:0000256" key="2">
    <source>
        <dbReference type="SAM" id="Phobius"/>
    </source>
</evidence>
<feature type="signal peptide" evidence="3">
    <location>
        <begin position="1"/>
        <end position="21"/>
    </location>
</feature>
<feature type="region of interest" description="Disordered" evidence="1">
    <location>
        <begin position="293"/>
        <end position="323"/>
    </location>
</feature>
<sequence>MKSITSLALVVGAVAVSSVNGGSLLASVLRPRGLEELWGGYNITAAALEIRDAISSPTCTANSYCQTFMNDTIPRCMKLQGTAGCWCTLHDPLHYCAICMSSPADNTTTSDQTQAAAEGHKNYHLGCAAYQNYLNASAAGSLSSSAPLPTGTSANQTDDHDDHGHGMSTGAIVGIAVGGVAFLVIIGAATFLIHRCLKNQSERNARPAAGATASEKRQDSMPMGDPVRVTSYYGGTDMGDRIPHTPPPPMPYGNQQQYPAQPYSPPIGSPVPLLEAMAARPDSMYTTAQSQANSYHPAMRPGSEFGGSSQGGNQPQQMYQQSQQYHVANDMDAHRNAVGLRY</sequence>
<evidence type="ECO:0000313" key="4">
    <source>
        <dbReference type="EMBL" id="KIO30429.1"/>
    </source>
</evidence>
<keyword evidence="3" id="KW-0732">Signal</keyword>
<feature type="transmembrane region" description="Helical" evidence="2">
    <location>
        <begin position="171"/>
        <end position="193"/>
    </location>
</feature>
<feature type="region of interest" description="Disordered" evidence="1">
    <location>
        <begin position="145"/>
        <end position="165"/>
    </location>
</feature>
<keyword evidence="2" id="KW-0472">Membrane</keyword>
<dbReference type="CDD" id="cd12087">
    <property type="entry name" value="TM_EGFR-like"/>
    <property type="match status" value="1"/>
</dbReference>
<dbReference type="HOGENOM" id="CLU_068120_0_0_1"/>
<organism evidence="4 5">
    <name type="scientific">Tulasnella calospora MUT 4182</name>
    <dbReference type="NCBI Taxonomy" id="1051891"/>
    <lineage>
        <taxon>Eukaryota</taxon>
        <taxon>Fungi</taxon>
        <taxon>Dikarya</taxon>
        <taxon>Basidiomycota</taxon>
        <taxon>Agaricomycotina</taxon>
        <taxon>Agaricomycetes</taxon>
        <taxon>Cantharellales</taxon>
        <taxon>Tulasnellaceae</taxon>
        <taxon>Tulasnella</taxon>
    </lineage>
</organism>